<dbReference type="RefSeq" id="WP_145928849.1">
    <property type="nucleotide sequence ID" value="NZ_CP109796.1"/>
</dbReference>
<feature type="signal peptide" evidence="2">
    <location>
        <begin position="1"/>
        <end position="27"/>
    </location>
</feature>
<evidence type="ECO:0000256" key="2">
    <source>
        <dbReference type="SAM" id="SignalP"/>
    </source>
</evidence>
<keyword evidence="5" id="KW-1185">Reference proteome</keyword>
<keyword evidence="1 2" id="KW-0732">Signal</keyword>
<organism evidence="4 5">
    <name type="scientific">Termitidicoccus mucosus</name>
    <dbReference type="NCBI Taxonomy" id="1184151"/>
    <lineage>
        <taxon>Bacteria</taxon>
        <taxon>Pseudomonadati</taxon>
        <taxon>Verrucomicrobiota</taxon>
        <taxon>Opitutia</taxon>
        <taxon>Opitutales</taxon>
        <taxon>Opitutaceae</taxon>
        <taxon>Termitidicoccus</taxon>
    </lineage>
</organism>
<gene>
    <name evidence="4" type="ORF">AW736_14085</name>
</gene>
<dbReference type="Proteomes" id="UP000078486">
    <property type="component" value="Unassembled WGS sequence"/>
</dbReference>
<proteinExistence type="predicted"/>
<feature type="domain" description="Outer membrane protein beta-barrel" evidence="3">
    <location>
        <begin position="17"/>
        <end position="210"/>
    </location>
</feature>
<dbReference type="Pfam" id="PF13505">
    <property type="entry name" value="OMP_b-brl"/>
    <property type="match status" value="1"/>
</dbReference>
<accession>A0A178IHY7</accession>
<protein>
    <recommendedName>
        <fullName evidence="3">Outer membrane protein beta-barrel domain-containing protein</fullName>
    </recommendedName>
</protein>
<dbReference type="InterPro" id="IPR011250">
    <property type="entry name" value="OMP/PagP_B-barrel"/>
</dbReference>
<dbReference type="InterPro" id="IPR027385">
    <property type="entry name" value="Beta-barrel_OMP"/>
</dbReference>
<dbReference type="AlphaFoldDB" id="A0A178IHY7"/>
<comment type="caution">
    <text evidence="4">The sequence shown here is derived from an EMBL/GenBank/DDBJ whole genome shotgun (WGS) entry which is preliminary data.</text>
</comment>
<sequence>MTAKSTAKILMRFLPLLLIASVLPARAAVVSPFIRAGVDYSKPNAIEEVRGANSDNWKDKLDGWKPGYFAEIGLTLFDSHTFGLEAGYMKISDSVDNSLIGSGTGQTPVAITEKTQIPILLNYRYTLGLGPVGLYVGASVGMMSDKAGWKADVNHAIENYKDSNWIGLYGATAGVVIKLGKTWALDVGARALASKEKTFSDNVEDESVTIGKNKLYWRPNVRAALSCRW</sequence>
<feature type="chain" id="PRO_5008088923" description="Outer membrane protein beta-barrel domain-containing protein" evidence="2">
    <location>
        <begin position="28"/>
        <end position="229"/>
    </location>
</feature>
<evidence type="ECO:0000313" key="4">
    <source>
        <dbReference type="EMBL" id="OAM89241.1"/>
    </source>
</evidence>
<evidence type="ECO:0000259" key="3">
    <source>
        <dbReference type="Pfam" id="PF13505"/>
    </source>
</evidence>
<dbReference type="SUPFAM" id="SSF56925">
    <property type="entry name" value="OMPA-like"/>
    <property type="match status" value="1"/>
</dbReference>
<reference evidence="4 5" key="1">
    <citation type="submission" date="2016-01" db="EMBL/GenBank/DDBJ databases">
        <title>High potential of lignocellulose degradation of a new Verrucomicrobia species.</title>
        <authorList>
            <person name="Wang Y."/>
            <person name="Shi Y."/>
            <person name="Qiu Z."/>
            <person name="Liu S."/>
            <person name="Yang H."/>
        </authorList>
    </citation>
    <scope>NUCLEOTIDE SEQUENCE [LARGE SCALE GENOMIC DNA]</scope>
    <source>
        <strain evidence="4 5">TSB47</strain>
    </source>
</reference>
<dbReference type="Gene3D" id="2.40.160.20">
    <property type="match status" value="1"/>
</dbReference>
<name>A0A178IHY7_9BACT</name>
<evidence type="ECO:0000256" key="1">
    <source>
        <dbReference type="ARBA" id="ARBA00022729"/>
    </source>
</evidence>
<evidence type="ECO:0000313" key="5">
    <source>
        <dbReference type="Proteomes" id="UP000078486"/>
    </source>
</evidence>
<dbReference type="EMBL" id="LRRQ01000100">
    <property type="protein sequence ID" value="OAM89241.1"/>
    <property type="molecule type" value="Genomic_DNA"/>
</dbReference>
<dbReference type="OrthoDB" id="206592at2"/>